<dbReference type="InterPro" id="IPR042533">
    <property type="entry name" value="Nucleoporin_Nup155_C_1"/>
</dbReference>
<keyword evidence="9" id="KW-0811">Translocation</keyword>
<dbReference type="PANTHER" id="PTHR10350">
    <property type="entry name" value="NUCLEAR PORE COMPLEX PROTEIN NUP155"/>
    <property type="match status" value="1"/>
</dbReference>
<evidence type="ECO:0000259" key="19">
    <source>
        <dbReference type="Pfam" id="PF03177"/>
    </source>
</evidence>
<evidence type="ECO:0000256" key="1">
    <source>
        <dbReference type="ARBA" id="ARBA00004335"/>
    </source>
</evidence>
<comment type="subcellular location">
    <subcellularLocation>
        <location evidence="1">Nucleus membrane</location>
        <topology evidence="1">Peripheral membrane protein</topology>
        <orientation evidence="1">Cytoplasmic side</orientation>
    </subcellularLocation>
    <subcellularLocation>
        <location evidence="3">Nucleus membrane</location>
        <topology evidence="3">Peripheral membrane protein</topology>
        <orientation evidence="3">Nucleoplasmic side</orientation>
    </subcellularLocation>
    <subcellularLocation>
        <location evidence="2">Nucleus</location>
        <location evidence="2">Nuclear pore complex</location>
    </subcellularLocation>
</comment>
<dbReference type="Pfam" id="PF03177">
    <property type="entry name" value="Nucleoporin_C"/>
    <property type="match status" value="1"/>
</dbReference>
<evidence type="ECO:0000256" key="9">
    <source>
        <dbReference type="ARBA" id="ARBA00023010"/>
    </source>
</evidence>
<dbReference type="Gene3D" id="1.25.40.440">
    <property type="entry name" value="Nucleoporin, helical domain, central subdomain"/>
    <property type="match status" value="1"/>
</dbReference>
<evidence type="ECO:0000256" key="13">
    <source>
        <dbReference type="ARBA" id="ARBA00023180"/>
    </source>
</evidence>
<dbReference type="GO" id="GO:0036228">
    <property type="term" value="P:protein localization to nuclear inner membrane"/>
    <property type="evidence" value="ECO:0007669"/>
    <property type="project" value="TreeGrafter"/>
</dbReference>
<keyword evidence="13" id="KW-0325">Glycoprotein</keyword>
<evidence type="ECO:0000256" key="8">
    <source>
        <dbReference type="ARBA" id="ARBA00022927"/>
    </source>
</evidence>
<evidence type="ECO:0000256" key="12">
    <source>
        <dbReference type="ARBA" id="ARBA00023157"/>
    </source>
</evidence>
<evidence type="ECO:0000256" key="4">
    <source>
        <dbReference type="ARBA" id="ARBA00007373"/>
    </source>
</evidence>
<protein>
    <recommendedName>
        <fullName evidence="16">Nuclear pore complex protein Nup155</fullName>
    </recommendedName>
    <alternativeName>
        <fullName evidence="17">155 kDa nucleoporin</fullName>
    </alternativeName>
    <alternativeName>
        <fullName evidence="18">Nucleoporin Nup155</fullName>
    </alternativeName>
</protein>
<evidence type="ECO:0000256" key="3">
    <source>
        <dbReference type="ARBA" id="ARBA00004620"/>
    </source>
</evidence>
<keyword evidence="7" id="KW-0509">mRNA transport</keyword>
<dbReference type="PANTHER" id="PTHR10350:SF6">
    <property type="entry name" value="NUCLEAR PORE COMPLEX PROTEIN NUP155"/>
    <property type="match status" value="1"/>
</dbReference>
<proteinExistence type="inferred from homology"/>
<evidence type="ECO:0000256" key="14">
    <source>
        <dbReference type="ARBA" id="ARBA00023242"/>
    </source>
</evidence>
<evidence type="ECO:0000313" key="21">
    <source>
        <dbReference type="EMBL" id="KAK2179646.1"/>
    </source>
</evidence>
<dbReference type="Gene3D" id="1.25.40.450">
    <property type="entry name" value="Nucleoporin, helical domain, N-terminal subdomain"/>
    <property type="match status" value="1"/>
</dbReference>
<name>A0AAD9KYB2_RIDPI</name>
<dbReference type="GO" id="GO:0000972">
    <property type="term" value="P:transcription-dependent tethering of RNA polymerase II gene DNA at nuclear periphery"/>
    <property type="evidence" value="ECO:0007669"/>
    <property type="project" value="TreeGrafter"/>
</dbReference>
<dbReference type="FunFam" id="1.25.40.450:FF:000001">
    <property type="entry name" value="Nuclear pore complex protein"/>
    <property type="match status" value="1"/>
</dbReference>
<keyword evidence="6" id="KW-0597">Phosphoprotein</keyword>
<dbReference type="GO" id="GO:0006405">
    <property type="term" value="P:RNA export from nucleus"/>
    <property type="evidence" value="ECO:0007669"/>
    <property type="project" value="TreeGrafter"/>
</dbReference>
<dbReference type="FunFam" id="1.20.120.1880:FF:000001">
    <property type="entry name" value="Nuclear pore complex protein Nup155"/>
    <property type="match status" value="1"/>
</dbReference>
<feature type="domain" description="Nucleoporin Nup133/Nup155-like N-terminal" evidence="20">
    <location>
        <begin position="81"/>
        <end position="450"/>
    </location>
</feature>
<keyword evidence="10" id="KW-0906">Nuclear pore complex</keyword>
<dbReference type="InterPro" id="IPR042538">
    <property type="entry name" value="Nucleoporin_Nup155_C_3"/>
</dbReference>
<evidence type="ECO:0000259" key="20">
    <source>
        <dbReference type="Pfam" id="PF08801"/>
    </source>
</evidence>
<comment type="function">
    <text evidence="15">Essential component of nuclear pore complex. Could be essessential for embryogenesis. Nucleoporins may be involved both in binding and translocating proteins during nucleocytoplasmic transport.</text>
</comment>
<dbReference type="GO" id="GO:0044611">
    <property type="term" value="C:nuclear pore inner ring"/>
    <property type="evidence" value="ECO:0007669"/>
    <property type="project" value="TreeGrafter"/>
</dbReference>
<evidence type="ECO:0000256" key="11">
    <source>
        <dbReference type="ARBA" id="ARBA00023136"/>
    </source>
</evidence>
<dbReference type="InterPro" id="IPR014908">
    <property type="entry name" value="Nucleoporin_Nup133/Nup155_N"/>
</dbReference>
<keyword evidence="22" id="KW-1185">Reference proteome</keyword>
<sequence length="1371" mass="153680">MSSSNILGMVGQATVVQESIDHASMFIDQSLVADYNYQDLSDLLQVPKHVQPTVSGLLDFDYPSLADPKIGLGSVRELGDIRKVPLPVELVEQFGHMQCNCLMGLFPDIGRAWLSVDSDIFVWNFEDGSDLAYFDGLSETILSAGLVRPKPGVFQQHIEFLLVLATPVDIVLLGVSFSKHFEGSAFGEMHLLPEPLFTVPTDNTHVLNITGTENGRIFMTGKDGCLYELAYQAEDGWFSRKCKKINHSTSRLSFIVPSFLNFSFIDDDPLLHISIDDSRKLLYTLSEKGTIQLFDLGEDGKGMSRVAAISQQTTLQNSALVARTIDKSNFKPIVYIAAIPKTESINVHLVAITHTGARLYFTTSAFYQRSRPSMLSLIHVRMPPGFSASAAPQRPTNVRIAHYRKGTMLLAAANSDDGDLFWTTSPDSFPFQMHMRETHEVMPIQGRTWAITEMPSWGSDMGEICLMEEMGKADPPAVVTQHLDPPRKFVLINSQGCYLMTKQQPVDQLRQLLLNTSPDSEQVKAFFKLHREQACATCLILACTTRAVDKEVIDSATRAYFLYGGEPEYNFAAPAGAACMSTTFGESEIPHQVASFLSTPRRGGDLPQTSTPFPNVTQQLQFQSPASNTFAPGSPEVIFSGKHNGLCLYLSRILRPLWACGMVKEMPAPSGQKKYLMSRFYSEQLSWILVKLNAVHEFMARNSQFNTPIVTERMADHHDDHTPNKGTNGPSHCDEQDVFRCFVAEADNQERQSLKQLQILVARMCESLALWKILCDHQFHVICAALSVDQQNTLRGMTFRNFVVMGREISRMLIHSLINMYLGDNAATDAISHRLREVCPTLYSPEDAICSKGNEKMQIARTAQQPTDRNKALQEALQLFKDVAAEVDLPTVCSKFAAVGFYSGIVDLTLTASKKRDPQCWGLHFYKNGEPPADSEGMIAYSNRMDCYKCITETLNYLLSTSLSHPQAPSVPKLPGPPQVTDDPNRLACAEAEKHSEEVFRLSLKSDDELFHVALYDWLINKSLSEKLLEIQSPYLEDYLKRAASLHPDNRAMLDLLWRYYEKSKNYSAAARILAKLAERRSTDINLGQRIEYLSRATMCAKSSTLRTTSAVEGEFLHELEEKMEVAAIQLQIFELLSKQQPNRPDFSDALGQLNAELVNITSLYSDFADRFGLSESKLAIIHCAGHHDPTLVESLWQDIIDKELDLTSNQTPRTQIKVLSDKIVALGQLYSSTEKYFPLAFIVKCLEEKSAQFNFDTVDPAFVLRSLQKIGLNIPRLHDVYEHLYKSKDACWKNFQKPLHLLTIIVLLLNTFADMAASFPAYERRHFTTVALDAIAAHLVELLAESVQDNSVRILIQSLRDVQAKLERLV</sequence>
<dbReference type="GO" id="GO:0006606">
    <property type="term" value="P:protein import into nucleus"/>
    <property type="evidence" value="ECO:0007669"/>
    <property type="project" value="TreeGrafter"/>
</dbReference>
<dbReference type="FunFam" id="1.25.40.440:FF:000001">
    <property type="entry name" value="Nuclear pore complex subunit"/>
    <property type="match status" value="1"/>
</dbReference>
<dbReference type="InterPro" id="IPR007187">
    <property type="entry name" value="Nucleoporin_Nup133/Nup155_C"/>
</dbReference>
<dbReference type="GO" id="GO:0031965">
    <property type="term" value="C:nuclear membrane"/>
    <property type="evidence" value="ECO:0007669"/>
    <property type="project" value="UniProtKB-SubCell"/>
</dbReference>
<keyword evidence="12" id="KW-1015">Disulfide bond</keyword>
<evidence type="ECO:0000256" key="18">
    <source>
        <dbReference type="ARBA" id="ARBA00078199"/>
    </source>
</evidence>
<evidence type="ECO:0000256" key="7">
    <source>
        <dbReference type="ARBA" id="ARBA00022816"/>
    </source>
</evidence>
<evidence type="ECO:0000256" key="5">
    <source>
        <dbReference type="ARBA" id="ARBA00022448"/>
    </source>
</evidence>
<keyword evidence="8" id="KW-0653">Protein transport</keyword>
<keyword evidence="14" id="KW-0539">Nucleus</keyword>
<keyword evidence="5" id="KW-0813">Transport</keyword>
<evidence type="ECO:0000313" key="22">
    <source>
        <dbReference type="Proteomes" id="UP001209878"/>
    </source>
</evidence>
<dbReference type="Gene3D" id="1.20.120.1880">
    <property type="entry name" value="Nucleoporin, helical C-terminal domain"/>
    <property type="match status" value="1"/>
</dbReference>
<dbReference type="Proteomes" id="UP001209878">
    <property type="component" value="Unassembled WGS sequence"/>
</dbReference>
<evidence type="ECO:0000256" key="15">
    <source>
        <dbReference type="ARBA" id="ARBA00058219"/>
    </source>
</evidence>
<evidence type="ECO:0000256" key="17">
    <source>
        <dbReference type="ARBA" id="ARBA00077084"/>
    </source>
</evidence>
<dbReference type="Pfam" id="PF08801">
    <property type="entry name" value="Nucleoporin_N"/>
    <property type="match status" value="1"/>
</dbReference>
<evidence type="ECO:0000256" key="10">
    <source>
        <dbReference type="ARBA" id="ARBA00023132"/>
    </source>
</evidence>
<evidence type="ECO:0000256" key="2">
    <source>
        <dbReference type="ARBA" id="ARBA00004567"/>
    </source>
</evidence>
<gene>
    <name evidence="21" type="ORF">NP493_478g02009</name>
</gene>
<comment type="caution">
    <text evidence="21">The sequence shown here is derived from an EMBL/GenBank/DDBJ whole genome shotgun (WGS) entry which is preliminary data.</text>
</comment>
<feature type="domain" description="Nucleoporin Nup133/Nup155-like C-terminal" evidence="19">
    <location>
        <begin position="640"/>
        <end position="1325"/>
    </location>
</feature>
<reference evidence="21" key="1">
    <citation type="journal article" date="2023" name="Mol. Biol. Evol.">
        <title>Third-Generation Sequencing Reveals the Adaptive Role of the Epigenome in Three Deep-Sea Polychaetes.</title>
        <authorList>
            <person name="Perez M."/>
            <person name="Aroh O."/>
            <person name="Sun Y."/>
            <person name="Lan Y."/>
            <person name="Juniper S.K."/>
            <person name="Young C.R."/>
            <person name="Angers B."/>
            <person name="Qian P.Y."/>
        </authorList>
    </citation>
    <scope>NUCLEOTIDE SEQUENCE</scope>
    <source>
        <strain evidence="21">R07B-5</strain>
    </source>
</reference>
<dbReference type="InterPro" id="IPR042537">
    <property type="entry name" value="Nucleoporin_Nup155_C_2"/>
</dbReference>
<dbReference type="GO" id="GO:0017056">
    <property type="term" value="F:structural constituent of nuclear pore"/>
    <property type="evidence" value="ECO:0007669"/>
    <property type="project" value="InterPro"/>
</dbReference>
<keyword evidence="11" id="KW-0472">Membrane</keyword>
<accession>A0AAD9KYB2</accession>
<dbReference type="InterPro" id="IPR004870">
    <property type="entry name" value="Nucleoporin_Nup155"/>
</dbReference>
<dbReference type="EMBL" id="JAODUO010000479">
    <property type="protein sequence ID" value="KAK2179646.1"/>
    <property type="molecule type" value="Genomic_DNA"/>
</dbReference>
<evidence type="ECO:0000256" key="16">
    <source>
        <dbReference type="ARBA" id="ARBA00068608"/>
    </source>
</evidence>
<evidence type="ECO:0000256" key="6">
    <source>
        <dbReference type="ARBA" id="ARBA00022553"/>
    </source>
</evidence>
<dbReference type="GO" id="GO:0051028">
    <property type="term" value="P:mRNA transport"/>
    <property type="evidence" value="ECO:0007669"/>
    <property type="project" value="UniProtKB-KW"/>
</dbReference>
<dbReference type="Gene3D" id="1.20.58.1780">
    <property type="match status" value="1"/>
</dbReference>
<comment type="similarity">
    <text evidence="4">Belongs to the non-repetitive/WGA-negative nucleoporin family.</text>
</comment>
<organism evidence="21 22">
    <name type="scientific">Ridgeia piscesae</name>
    <name type="common">Tubeworm</name>
    <dbReference type="NCBI Taxonomy" id="27915"/>
    <lineage>
        <taxon>Eukaryota</taxon>
        <taxon>Metazoa</taxon>
        <taxon>Spiralia</taxon>
        <taxon>Lophotrochozoa</taxon>
        <taxon>Annelida</taxon>
        <taxon>Polychaeta</taxon>
        <taxon>Sedentaria</taxon>
        <taxon>Canalipalpata</taxon>
        <taxon>Sabellida</taxon>
        <taxon>Siboglinidae</taxon>
        <taxon>Ridgeia</taxon>
    </lineage>
</organism>